<keyword evidence="1" id="KW-0472">Membrane</keyword>
<dbReference type="EMBL" id="BART01008968">
    <property type="protein sequence ID" value="GAG60646.1"/>
    <property type="molecule type" value="Genomic_DNA"/>
</dbReference>
<comment type="caution">
    <text evidence="2">The sequence shown here is derived from an EMBL/GenBank/DDBJ whole genome shotgun (WGS) entry which is preliminary data.</text>
</comment>
<keyword evidence="1" id="KW-0812">Transmembrane</keyword>
<protein>
    <submittedName>
        <fullName evidence="2">Uncharacterized protein</fullName>
    </submittedName>
</protein>
<keyword evidence="1" id="KW-1133">Transmembrane helix</keyword>
<sequence length="57" mass="6467">TPFLAYWYAGVMVLLFIEWTAVQSNTLANIYAKESVPKWITGFILAIIVWLVLNGGY</sequence>
<evidence type="ECO:0000256" key="1">
    <source>
        <dbReference type="SAM" id="Phobius"/>
    </source>
</evidence>
<name>X1AKX3_9ZZZZ</name>
<gene>
    <name evidence="2" type="ORF">S01H4_20012</name>
</gene>
<organism evidence="2">
    <name type="scientific">marine sediment metagenome</name>
    <dbReference type="NCBI Taxonomy" id="412755"/>
    <lineage>
        <taxon>unclassified sequences</taxon>
        <taxon>metagenomes</taxon>
        <taxon>ecological metagenomes</taxon>
    </lineage>
</organism>
<reference evidence="2" key="1">
    <citation type="journal article" date="2014" name="Front. Microbiol.">
        <title>High frequency of phylogenetically diverse reductive dehalogenase-homologous genes in deep subseafloor sedimentary metagenomes.</title>
        <authorList>
            <person name="Kawai M."/>
            <person name="Futagami T."/>
            <person name="Toyoda A."/>
            <person name="Takaki Y."/>
            <person name="Nishi S."/>
            <person name="Hori S."/>
            <person name="Arai W."/>
            <person name="Tsubouchi T."/>
            <person name="Morono Y."/>
            <person name="Uchiyama I."/>
            <person name="Ito T."/>
            <person name="Fujiyama A."/>
            <person name="Inagaki F."/>
            <person name="Takami H."/>
        </authorList>
    </citation>
    <scope>NUCLEOTIDE SEQUENCE</scope>
    <source>
        <strain evidence="2">Expedition CK06-06</strain>
    </source>
</reference>
<feature type="transmembrane region" description="Helical" evidence="1">
    <location>
        <begin position="36"/>
        <end position="53"/>
    </location>
</feature>
<feature type="non-terminal residue" evidence="2">
    <location>
        <position position="1"/>
    </location>
</feature>
<proteinExistence type="predicted"/>
<evidence type="ECO:0000313" key="2">
    <source>
        <dbReference type="EMBL" id="GAG60646.1"/>
    </source>
</evidence>
<dbReference type="AlphaFoldDB" id="X1AKX3"/>
<accession>X1AKX3</accession>
<feature type="transmembrane region" description="Helical" evidence="1">
    <location>
        <begin position="6"/>
        <end position="24"/>
    </location>
</feature>